<evidence type="ECO:0000313" key="2">
    <source>
        <dbReference type="EMBL" id="RPB01493.1"/>
    </source>
</evidence>
<reference evidence="2 3" key="1">
    <citation type="journal article" date="2018" name="Nat. Ecol. Evol.">
        <title>Pezizomycetes genomes reveal the molecular basis of ectomycorrhizal truffle lifestyle.</title>
        <authorList>
            <person name="Murat C."/>
            <person name="Payen T."/>
            <person name="Noel B."/>
            <person name="Kuo A."/>
            <person name="Morin E."/>
            <person name="Chen J."/>
            <person name="Kohler A."/>
            <person name="Krizsan K."/>
            <person name="Balestrini R."/>
            <person name="Da Silva C."/>
            <person name="Montanini B."/>
            <person name="Hainaut M."/>
            <person name="Levati E."/>
            <person name="Barry K.W."/>
            <person name="Belfiori B."/>
            <person name="Cichocki N."/>
            <person name="Clum A."/>
            <person name="Dockter R.B."/>
            <person name="Fauchery L."/>
            <person name="Guy J."/>
            <person name="Iotti M."/>
            <person name="Le Tacon F."/>
            <person name="Lindquist E.A."/>
            <person name="Lipzen A."/>
            <person name="Malagnac F."/>
            <person name="Mello A."/>
            <person name="Molinier V."/>
            <person name="Miyauchi S."/>
            <person name="Poulain J."/>
            <person name="Riccioni C."/>
            <person name="Rubini A."/>
            <person name="Sitrit Y."/>
            <person name="Splivallo R."/>
            <person name="Traeger S."/>
            <person name="Wang M."/>
            <person name="Zifcakova L."/>
            <person name="Wipf D."/>
            <person name="Zambonelli A."/>
            <person name="Paolocci F."/>
            <person name="Nowrousian M."/>
            <person name="Ottonello S."/>
            <person name="Baldrian P."/>
            <person name="Spatafora J.W."/>
            <person name="Henrissat B."/>
            <person name="Nagy L.G."/>
            <person name="Aury J.M."/>
            <person name="Wincker P."/>
            <person name="Grigoriev I.V."/>
            <person name="Bonfante P."/>
            <person name="Martin F.M."/>
        </authorList>
    </citation>
    <scope>NUCLEOTIDE SEQUENCE [LARGE SCALE GENOMIC DNA]</scope>
    <source>
        <strain evidence="2 3">120613-1</strain>
    </source>
</reference>
<name>A0A3N4JT31_9PEZI</name>
<keyword evidence="3" id="KW-1185">Reference proteome</keyword>
<dbReference type="EMBL" id="ML120372">
    <property type="protein sequence ID" value="RPB01493.1"/>
    <property type="molecule type" value="Genomic_DNA"/>
</dbReference>
<evidence type="ECO:0000313" key="1">
    <source>
        <dbReference type="EMBL" id="RPB01485.1"/>
    </source>
</evidence>
<dbReference type="AlphaFoldDB" id="A0A3N4JT31"/>
<protein>
    <submittedName>
        <fullName evidence="2">Uncharacterized protein</fullName>
    </submittedName>
</protein>
<dbReference type="EMBL" id="ML120372">
    <property type="protein sequence ID" value="RPB01485.1"/>
    <property type="molecule type" value="Genomic_DNA"/>
</dbReference>
<proteinExistence type="predicted"/>
<dbReference type="Proteomes" id="UP000276215">
    <property type="component" value="Unassembled WGS sequence"/>
</dbReference>
<evidence type="ECO:0000313" key="3">
    <source>
        <dbReference type="Proteomes" id="UP000276215"/>
    </source>
</evidence>
<organism evidence="2 3">
    <name type="scientific">Choiromyces venosus 120613-1</name>
    <dbReference type="NCBI Taxonomy" id="1336337"/>
    <lineage>
        <taxon>Eukaryota</taxon>
        <taxon>Fungi</taxon>
        <taxon>Dikarya</taxon>
        <taxon>Ascomycota</taxon>
        <taxon>Pezizomycotina</taxon>
        <taxon>Pezizomycetes</taxon>
        <taxon>Pezizales</taxon>
        <taxon>Tuberaceae</taxon>
        <taxon>Choiromyces</taxon>
    </lineage>
</organism>
<accession>A0A3N4JT31</accession>
<sequence length="52" mass="5928">MSHNKADTKKGKRKATTEDSRVGIQEANLISRFNAMFKFCYYIKANELLMAG</sequence>
<gene>
    <name evidence="1" type="ORF">L873DRAFT_1734367</name>
    <name evidence="2" type="ORF">L873DRAFT_1734372</name>
</gene>